<accession>A0A0B6SB95</accession>
<dbReference type="KEGG" id="bgp:BGL_2c25040"/>
<keyword evidence="3" id="KW-1185">Reference proteome</keyword>
<reference evidence="2 3" key="2">
    <citation type="journal article" date="2016" name="Appl. Microbiol. Biotechnol.">
        <title>Mutations improving production and secretion of extracellular lipase by Burkholderia glumae PG1.</title>
        <authorList>
            <person name="Knapp A."/>
            <person name="Voget S."/>
            <person name="Gao R."/>
            <person name="Zaburannyi N."/>
            <person name="Krysciak D."/>
            <person name="Breuer M."/>
            <person name="Hauer B."/>
            <person name="Streit W.R."/>
            <person name="Muller R."/>
            <person name="Daniel R."/>
            <person name="Jaeger K.E."/>
        </authorList>
    </citation>
    <scope>NUCLEOTIDE SEQUENCE [LARGE SCALE GENOMIC DNA]</scope>
    <source>
        <strain evidence="2 3">PG1</strain>
    </source>
</reference>
<dbReference type="Proteomes" id="UP000031838">
    <property type="component" value="Chromosome 2"/>
</dbReference>
<dbReference type="RefSeq" id="WP_226993715.1">
    <property type="nucleotide sequence ID" value="NZ_CP002581.1"/>
</dbReference>
<evidence type="ECO:0000256" key="1">
    <source>
        <dbReference type="SAM" id="MobiDB-lite"/>
    </source>
</evidence>
<organism evidence="2 3">
    <name type="scientific">Burkholderia plantarii</name>
    <dbReference type="NCBI Taxonomy" id="41899"/>
    <lineage>
        <taxon>Bacteria</taxon>
        <taxon>Pseudomonadati</taxon>
        <taxon>Pseudomonadota</taxon>
        <taxon>Betaproteobacteria</taxon>
        <taxon>Burkholderiales</taxon>
        <taxon>Burkholderiaceae</taxon>
        <taxon>Burkholderia</taxon>
    </lineage>
</organism>
<proteinExistence type="predicted"/>
<evidence type="ECO:0000313" key="3">
    <source>
        <dbReference type="Proteomes" id="UP000031838"/>
    </source>
</evidence>
<reference evidence="3" key="1">
    <citation type="submission" date="2011-03" db="EMBL/GenBank/DDBJ databases">
        <authorList>
            <person name="Voget S."/>
            <person name="Streit W.R."/>
            <person name="Jaeger K.E."/>
            <person name="Daniel R."/>
        </authorList>
    </citation>
    <scope>NUCLEOTIDE SEQUENCE [LARGE SCALE GENOMIC DNA]</scope>
    <source>
        <strain evidence="3">PG1</strain>
    </source>
</reference>
<evidence type="ECO:0000313" key="2">
    <source>
        <dbReference type="EMBL" id="AJK50560.1"/>
    </source>
</evidence>
<dbReference type="HOGENOM" id="CLU_109720_3_0_4"/>
<name>A0A0B6SB95_BURPL</name>
<sequence length="182" mass="19813">MKRRQLNKAQLLPLAPDYQRRVQLRHHLALAALRDARATPEQMALLLSTVQIAYLLRAPAARDLLHDDGPGEGAASGDGLDLYRRAEQALERCYARLGGGAPIALRDDERSDLERLVTAYDARLAGLPSHRYADAQVELHHYVFTGRSPIPPVAARPAAEPAAPVSRRQAESTAPLAAAAHP</sequence>
<feature type="region of interest" description="Disordered" evidence="1">
    <location>
        <begin position="154"/>
        <end position="182"/>
    </location>
</feature>
<feature type="compositionally biased region" description="Low complexity" evidence="1">
    <location>
        <begin position="155"/>
        <end position="167"/>
    </location>
</feature>
<protein>
    <submittedName>
        <fullName evidence="2">Uncharacterized protein</fullName>
    </submittedName>
</protein>
<dbReference type="AlphaFoldDB" id="A0A0B6SB95"/>
<gene>
    <name evidence="2" type="ORF">BGL_2c25040</name>
</gene>
<dbReference type="EMBL" id="CP002581">
    <property type="protein sequence ID" value="AJK50560.1"/>
    <property type="molecule type" value="Genomic_DNA"/>
</dbReference>